<gene>
    <name evidence="2" type="ORF">CUNI_LOCUS6890</name>
</gene>
<dbReference type="PANTHER" id="PTHR23011">
    <property type="entry name" value="CYCLIC NUCLEOTIDE-BINDING DOMAIN CONTAINING PROTEIN"/>
    <property type="match status" value="1"/>
</dbReference>
<name>A0A8S3Z1H1_9EUPU</name>
<accession>A0A8S3Z1H1</accession>
<dbReference type="AlphaFoldDB" id="A0A8S3Z1H1"/>
<proteinExistence type="predicted"/>
<organism evidence="2 3">
    <name type="scientific">Candidula unifasciata</name>
    <dbReference type="NCBI Taxonomy" id="100452"/>
    <lineage>
        <taxon>Eukaryota</taxon>
        <taxon>Metazoa</taxon>
        <taxon>Spiralia</taxon>
        <taxon>Lophotrochozoa</taxon>
        <taxon>Mollusca</taxon>
        <taxon>Gastropoda</taxon>
        <taxon>Heterobranchia</taxon>
        <taxon>Euthyneura</taxon>
        <taxon>Panpulmonata</taxon>
        <taxon>Eupulmonata</taxon>
        <taxon>Stylommatophora</taxon>
        <taxon>Helicina</taxon>
        <taxon>Helicoidea</taxon>
        <taxon>Geomitridae</taxon>
        <taxon>Candidula</taxon>
    </lineage>
</organism>
<keyword evidence="3" id="KW-1185">Reference proteome</keyword>
<feature type="region of interest" description="Disordered" evidence="1">
    <location>
        <begin position="1"/>
        <end position="24"/>
    </location>
</feature>
<dbReference type="Proteomes" id="UP000678393">
    <property type="component" value="Unassembled WGS sequence"/>
</dbReference>
<evidence type="ECO:0000256" key="1">
    <source>
        <dbReference type="SAM" id="MobiDB-lite"/>
    </source>
</evidence>
<comment type="caution">
    <text evidence="2">The sequence shown here is derived from an EMBL/GenBank/DDBJ whole genome shotgun (WGS) entry which is preliminary data.</text>
</comment>
<feature type="non-terminal residue" evidence="2">
    <location>
        <position position="1"/>
    </location>
</feature>
<feature type="compositionally biased region" description="Basic and acidic residues" evidence="1">
    <location>
        <begin position="12"/>
        <end position="21"/>
    </location>
</feature>
<evidence type="ECO:0000313" key="3">
    <source>
        <dbReference type="Proteomes" id="UP000678393"/>
    </source>
</evidence>
<reference evidence="2" key="1">
    <citation type="submission" date="2021-04" db="EMBL/GenBank/DDBJ databases">
        <authorList>
            <consortium name="Molecular Ecology Group"/>
        </authorList>
    </citation>
    <scope>NUCLEOTIDE SEQUENCE</scope>
</reference>
<dbReference type="OrthoDB" id="166212at2759"/>
<evidence type="ECO:0000313" key="2">
    <source>
        <dbReference type="EMBL" id="CAG5121332.1"/>
    </source>
</evidence>
<protein>
    <submittedName>
        <fullName evidence="2">Uncharacterized protein</fullName>
    </submittedName>
</protein>
<sequence length="145" mass="16544">SRGFNRKQYGVRHCDASKHPDTGVTDKQQPCVPVFVQIELLKPKDVFVWTEPGQQPPGLEPTQRQSGSLGAECVMLSKAFFIKHASDSLRKRFAEIIQPYPDEETLQDSLQTKVNWELYKRSLILQVAAHRQAVIPRPPIMTYMP</sequence>
<dbReference type="PANTHER" id="PTHR23011:SF28">
    <property type="entry name" value="CYCLIC NUCLEOTIDE-BINDING DOMAIN CONTAINING PROTEIN"/>
    <property type="match status" value="1"/>
</dbReference>
<dbReference type="EMBL" id="CAJHNH020001064">
    <property type="protein sequence ID" value="CAG5121332.1"/>
    <property type="molecule type" value="Genomic_DNA"/>
</dbReference>